<feature type="region of interest" description="Disordered" evidence="1">
    <location>
        <begin position="306"/>
        <end position="332"/>
    </location>
</feature>
<gene>
    <name evidence="2" type="ORF">RJN63_11245</name>
</gene>
<protein>
    <submittedName>
        <fullName evidence="2">Uncharacterized protein</fullName>
    </submittedName>
</protein>
<accession>A0AAE4G908</accession>
<evidence type="ECO:0000313" key="2">
    <source>
        <dbReference type="EMBL" id="MDT0337405.1"/>
    </source>
</evidence>
<dbReference type="EMBL" id="JAVRAA010000005">
    <property type="protein sequence ID" value="MDT0337405.1"/>
    <property type="molecule type" value="Genomic_DNA"/>
</dbReference>
<sequence length="332" mass="37174">MSLPISARKNINSISYVEGMQNRAFQGGILVDVDREKGLLHLAQVRNANHRLPVEFDPIKTPLPKAAKEGDFIMATCHVFGRRVKGDTDQDERHVYMRAISFDEPNVMHFTPEQSERVKEAWKKTPHPNAKDLGIPKAIQDLGQTTSKEVQIQTQLDDIDWRGLATNTNATNNVVVSGFVHVKSYETKRTGPEGQPLNDRLIVLLRQHGDPDKCITIRWYLRNLKPLADRIMRGLPISVVGQFKIDAKAIGAPDPEKGGEQKIHRIPYIQATDFPVLVLPDDPRIQQIPDWAHDLLDQDALEKARNRIAKDAPEGDAESVDRAAAFAKATAS</sequence>
<dbReference type="AlphaFoldDB" id="A0AAE4G908"/>
<proteinExistence type="predicted"/>
<evidence type="ECO:0000256" key="1">
    <source>
        <dbReference type="SAM" id="MobiDB-lite"/>
    </source>
</evidence>
<dbReference type="RefSeq" id="WP_284076874.1">
    <property type="nucleotide sequence ID" value="NZ_JAVLSM010000007.1"/>
</dbReference>
<name>A0AAE4G908_9BURK</name>
<reference evidence="2" key="1">
    <citation type="submission" date="2023-02" db="EMBL/GenBank/DDBJ databases">
        <title>Description of Herbaspirillum huttiense subsp. nephrolepsisexaltata and Herbaspirillum huttiense subsp. lycopersicon.</title>
        <authorList>
            <person name="Poudel M."/>
            <person name="Sharma A."/>
            <person name="Goss E."/>
            <person name="Tapia J.H."/>
            <person name="Harmon C.M."/>
            <person name="Jones J.B."/>
        </authorList>
    </citation>
    <scope>NUCLEOTIDE SEQUENCE</scope>
    <source>
        <strain evidence="2">NC40101</strain>
    </source>
</reference>
<comment type="caution">
    <text evidence="2">The sequence shown here is derived from an EMBL/GenBank/DDBJ whole genome shotgun (WGS) entry which is preliminary data.</text>
</comment>
<organism evidence="2">
    <name type="scientific">Herbaspirillum huttiense subsp. nephrolepidis</name>
    <dbReference type="NCBI Taxonomy" id="3075126"/>
    <lineage>
        <taxon>Bacteria</taxon>
        <taxon>Pseudomonadati</taxon>
        <taxon>Pseudomonadota</taxon>
        <taxon>Betaproteobacteria</taxon>
        <taxon>Burkholderiales</taxon>
        <taxon>Oxalobacteraceae</taxon>
        <taxon>Herbaspirillum</taxon>
    </lineage>
</organism>